<name>A0A5N6UFB5_ASPTM</name>
<dbReference type="EMBL" id="ML738728">
    <property type="protein sequence ID" value="KAE8157317.1"/>
    <property type="molecule type" value="Genomic_DNA"/>
</dbReference>
<protein>
    <submittedName>
        <fullName evidence="2">Uncharacterized protein</fullName>
    </submittedName>
</protein>
<dbReference type="OrthoDB" id="5390143at2759"/>
<evidence type="ECO:0000313" key="2">
    <source>
        <dbReference type="EMBL" id="KAE8157317.1"/>
    </source>
</evidence>
<gene>
    <name evidence="2" type="ORF">BDV40DRAFT_305285</name>
</gene>
<keyword evidence="1" id="KW-0732">Signal</keyword>
<dbReference type="Proteomes" id="UP000326950">
    <property type="component" value="Unassembled WGS sequence"/>
</dbReference>
<evidence type="ECO:0000256" key="1">
    <source>
        <dbReference type="SAM" id="SignalP"/>
    </source>
</evidence>
<proteinExistence type="predicted"/>
<keyword evidence="3" id="KW-1185">Reference proteome</keyword>
<sequence>MLKRLLTLFLSCQYSVRAEQGIFYNPPTGGPIHVYKDNPAYELEQMVQLRWATSLESISIMLWQDDNPHAEWLQTNLSDVTTYNWIVSTQRNLDDGNVFFFQIRDADETESPDFFGERFDNDDDDVVIINIILTHDGVCYPSTETNYWAIGTNKSELNTSEHDTDNTNTNINRYAYHISDFVNLYRITHYTLISEQ</sequence>
<organism evidence="2 3">
    <name type="scientific">Aspergillus tamarii</name>
    <dbReference type="NCBI Taxonomy" id="41984"/>
    <lineage>
        <taxon>Eukaryota</taxon>
        <taxon>Fungi</taxon>
        <taxon>Dikarya</taxon>
        <taxon>Ascomycota</taxon>
        <taxon>Pezizomycotina</taxon>
        <taxon>Eurotiomycetes</taxon>
        <taxon>Eurotiomycetidae</taxon>
        <taxon>Eurotiales</taxon>
        <taxon>Aspergillaceae</taxon>
        <taxon>Aspergillus</taxon>
        <taxon>Aspergillus subgen. Circumdati</taxon>
    </lineage>
</organism>
<feature type="chain" id="PRO_5024971069" evidence="1">
    <location>
        <begin position="19"/>
        <end position="196"/>
    </location>
</feature>
<feature type="signal peptide" evidence="1">
    <location>
        <begin position="1"/>
        <end position="18"/>
    </location>
</feature>
<evidence type="ECO:0000313" key="3">
    <source>
        <dbReference type="Proteomes" id="UP000326950"/>
    </source>
</evidence>
<dbReference type="AlphaFoldDB" id="A0A5N6UFB5"/>
<reference evidence="2 3" key="1">
    <citation type="submission" date="2019-04" db="EMBL/GenBank/DDBJ databases">
        <title>Friends and foes A comparative genomics study of 23 Aspergillus species from section Flavi.</title>
        <authorList>
            <consortium name="DOE Joint Genome Institute"/>
            <person name="Kjaerbolling I."/>
            <person name="Vesth T."/>
            <person name="Frisvad J.C."/>
            <person name="Nybo J.L."/>
            <person name="Theobald S."/>
            <person name="Kildgaard S."/>
            <person name="Isbrandt T."/>
            <person name="Kuo A."/>
            <person name="Sato A."/>
            <person name="Lyhne E.K."/>
            <person name="Kogle M.E."/>
            <person name="Wiebenga A."/>
            <person name="Kun R.S."/>
            <person name="Lubbers R.J."/>
            <person name="Makela M.R."/>
            <person name="Barry K."/>
            <person name="Chovatia M."/>
            <person name="Clum A."/>
            <person name="Daum C."/>
            <person name="Haridas S."/>
            <person name="He G."/>
            <person name="LaButti K."/>
            <person name="Lipzen A."/>
            <person name="Mondo S."/>
            <person name="Riley R."/>
            <person name="Salamov A."/>
            <person name="Simmons B.A."/>
            <person name="Magnuson J.K."/>
            <person name="Henrissat B."/>
            <person name="Mortensen U.H."/>
            <person name="Larsen T.O."/>
            <person name="Devries R.P."/>
            <person name="Grigoriev I.V."/>
            <person name="Machida M."/>
            <person name="Baker S.E."/>
            <person name="Andersen M.R."/>
        </authorList>
    </citation>
    <scope>NUCLEOTIDE SEQUENCE [LARGE SCALE GENOMIC DNA]</scope>
    <source>
        <strain evidence="2 3">CBS 117626</strain>
    </source>
</reference>
<accession>A0A5N6UFB5</accession>